<evidence type="ECO:0000256" key="1">
    <source>
        <dbReference type="ARBA" id="ARBA00004409"/>
    </source>
</evidence>
<feature type="domain" description="CASP C-terminal" evidence="12">
    <location>
        <begin position="447"/>
        <end position="710"/>
    </location>
</feature>
<comment type="similarity">
    <text evidence="2">Belongs to the CASP family.</text>
</comment>
<evidence type="ECO:0000259" key="13">
    <source>
        <dbReference type="Pfam" id="PF25398"/>
    </source>
</evidence>
<dbReference type="PANTHER" id="PTHR14043">
    <property type="entry name" value="CCAAT DISPLACEMENT PROTEIN-RELATED"/>
    <property type="match status" value="1"/>
</dbReference>
<evidence type="ECO:0000313" key="14">
    <source>
        <dbReference type="EMBL" id="KAF1833099.1"/>
    </source>
</evidence>
<evidence type="ECO:0000256" key="3">
    <source>
        <dbReference type="ARBA" id="ARBA00018691"/>
    </source>
</evidence>
<organism evidence="14 15">
    <name type="scientific">Decorospora gaudefroyi</name>
    <dbReference type="NCBI Taxonomy" id="184978"/>
    <lineage>
        <taxon>Eukaryota</taxon>
        <taxon>Fungi</taxon>
        <taxon>Dikarya</taxon>
        <taxon>Ascomycota</taxon>
        <taxon>Pezizomycotina</taxon>
        <taxon>Dothideomycetes</taxon>
        <taxon>Pleosporomycetidae</taxon>
        <taxon>Pleosporales</taxon>
        <taxon>Pleosporineae</taxon>
        <taxon>Pleosporaceae</taxon>
        <taxon>Decorospora</taxon>
    </lineage>
</organism>
<feature type="domain" description="Cux N-terminal" evidence="13">
    <location>
        <begin position="34"/>
        <end position="146"/>
    </location>
</feature>
<feature type="compositionally biased region" description="Gly residues" evidence="11">
    <location>
        <begin position="536"/>
        <end position="548"/>
    </location>
</feature>
<dbReference type="InterPro" id="IPR012955">
    <property type="entry name" value="CASP_C"/>
</dbReference>
<proteinExistence type="inferred from homology"/>
<evidence type="ECO:0000256" key="4">
    <source>
        <dbReference type="ARBA" id="ARBA00022448"/>
    </source>
</evidence>
<evidence type="ECO:0000313" key="15">
    <source>
        <dbReference type="Proteomes" id="UP000800040"/>
    </source>
</evidence>
<comment type="subcellular location">
    <subcellularLocation>
        <location evidence="1">Golgi apparatus membrane</location>
        <topology evidence="1">Single-pass type IV membrane protein</topology>
    </subcellularLocation>
</comment>
<keyword evidence="9" id="KW-0472">Membrane</keyword>
<keyword evidence="15" id="KW-1185">Reference proteome</keyword>
<dbReference type="OrthoDB" id="10257567at2759"/>
<evidence type="ECO:0000256" key="9">
    <source>
        <dbReference type="ARBA" id="ARBA00023136"/>
    </source>
</evidence>
<keyword evidence="7" id="KW-0333">Golgi apparatus</keyword>
<evidence type="ECO:0000259" key="12">
    <source>
        <dbReference type="Pfam" id="PF08172"/>
    </source>
</evidence>
<dbReference type="GO" id="GO:0006891">
    <property type="term" value="P:intra-Golgi vesicle-mediated transport"/>
    <property type="evidence" value="ECO:0007669"/>
    <property type="project" value="InterPro"/>
</dbReference>
<feature type="compositionally biased region" description="Low complexity" evidence="11">
    <location>
        <begin position="512"/>
        <end position="521"/>
    </location>
</feature>
<keyword evidence="6" id="KW-1133">Transmembrane helix</keyword>
<feature type="region of interest" description="Disordered" evidence="11">
    <location>
        <begin position="1"/>
        <end position="38"/>
    </location>
</feature>
<protein>
    <recommendedName>
        <fullName evidence="3">Protein CASP</fullName>
    </recommendedName>
</protein>
<gene>
    <name evidence="14" type="ORF">BDW02DRAFT_553356</name>
</gene>
<feature type="coiled-coil region" evidence="10">
    <location>
        <begin position="339"/>
        <end position="366"/>
    </location>
</feature>
<evidence type="ECO:0000256" key="7">
    <source>
        <dbReference type="ARBA" id="ARBA00023034"/>
    </source>
</evidence>
<dbReference type="InterPro" id="IPR057476">
    <property type="entry name" value="Cux_N"/>
</dbReference>
<evidence type="ECO:0000256" key="11">
    <source>
        <dbReference type="SAM" id="MobiDB-lite"/>
    </source>
</evidence>
<feature type="region of interest" description="Disordered" evidence="11">
    <location>
        <begin position="502"/>
        <end position="524"/>
    </location>
</feature>
<reference evidence="14" key="1">
    <citation type="submission" date="2020-01" db="EMBL/GenBank/DDBJ databases">
        <authorList>
            <consortium name="DOE Joint Genome Institute"/>
            <person name="Haridas S."/>
            <person name="Albert R."/>
            <person name="Binder M."/>
            <person name="Bloem J."/>
            <person name="Labutti K."/>
            <person name="Salamov A."/>
            <person name="Andreopoulos B."/>
            <person name="Baker S.E."/>
            <person name="Barry K."/>
            <person name="Bills G."/>
            <person name="Bluhm B.H."/>
            <person name="Cannon C."/>
            <person name="Castanera R."/>
            <person name="Culley D.E."/>
            <person name="Daum C."/>
            <person name="Ezra D."/>
            <person name="Gonzalez J.B."/>
            <person name="Henrissat B."/>
            <person name="Kuo A."/>
            <person name="Liang C."/>
            <person name="Lipzen A."/>
            <person name="Lutzoni F."/>
            <person name="Magnuson J."/>
            <person name="Mondo S."/>
            <person name="Nolan M."/>
            <person name="Ohm R."/>
            <person name="Pangilinan J."/>
            <person name="Park H.-J."/>
            <person name="Ramirez L."/>
            <person name="Alfaro M."/>
            <person name="Sun H."/>
            <person name="Tritt A."/>
            <person name="Yoshinaga Y."/>
            <person name="Zwiers L.-H."/>
            <person name="Turgeon B.G."/>
            <person name="Goodwin S.B."/>
            <person name="Spatafora J.W."/>
            <person name="Crous P.W."/>
            <person name="Grigoriev I.V."/>
        </authorList>
    </citation>
    <scope>NUCLEOTIDE SEQUENCE</scope>
    <source>
        <strain evidence="14">P77</strain>
    </source>
</reference>
<keyword evidence="5" id="KW-0812">Transmembrane</keyword>
<dbReference type="Proteomes" id="UP000800040">
    <property type="component" value="Unassembled WGS sequence"/>
</dbReference>
<sequence>MEGGVDMEERGSPEPSPAAAENREPELGPGEEEEGNKFQKAIGAWRNIDLTTLIPQLDTVASDLVAHQRDTLTQRKDLAQKTKDFRKLDDASKLNDIKGLLKSYQNFIDLISNQSKTVQAAFFQVYSPLSEAPDPYPLLEASVDSLVTAEEIVPKLTSENERLQKTVANLTTQVDESDKKLEEERSARKSLQDSRESKIKEVEASWSAVLNEKQDNWESKEKSLEEKVENQDRLLKELKASYEVSQRLGQGEAAEGEGNRGATAAELEIVSSELERTSHRLADITARNEQLRLELAQSVSAPAQHVAVQDDPAFLRLRSENSSLLRKLENARFEKDSDRTRLETETRSLEREIKSLKSEKEALREKVHKWGDYENVKQELEVLKSIEFATGDEDDEATEIALAQSGASSKGKSETLEQLLLARNKKLSNELTVLRVSHQDLQSRLEALQEELSNTNMDLEKARQLNETLEADLEKVQQEATNAFDPSGMSVAGTYVSRYPQSSFAGGRRGRSSPTSSIISGFDNSSQAPTLASLRAGGGGEPIGGGSGILPMITAQRDRFKKRNSELEAELQKSHQTVSSLRSEIGALQKDNLDLYEKTRYVSSYNAVNRGPASSASSYATNPNPSAIHMGDSGRSAIDTKYRSAYESNLSPFAAFRGRESARAMKRMHLFERMILRVTKFVLQTRTSRNMFAGYLLALHFMLFYMLFSYEAGVGAAAASSVPGGPVPGPEDPAVWHNENEGGTS</sequence>
<feature type="region of interest" description="Disordered" evidence="11">
    <location>
        <begin position="529"/>
        <end position="548"/>
    </location>
</feature>
<keyword evidence="4" id="KW-0813">Transport</keyword>
<evidence type="ECO:0000256" key="10">
    <source>
        <dbReference type="SAM" id="Coils"/>
    </source>
</evidence>
<feature type="region of interest" description="Disordered" evidence="11">
    <location>
        <begin position="721"/>
        <end position="745"/>
    </location>
</feature>
<dbReference type="AlphaFoldDB" id="A0A6A5K8Z4"/>
<feature type="coiled-coil region" evidence="10">
    <location>
        <begin position="424"/>
        <end position="479"/>
    </location>
</feature>
<evidence type="ECO:0000256" key="6">
    <source>
        <dbReference type="ARBA" id="ARBA00022989"/>
    </source>
</evidence>
<accession>A0A6A5K8Z4</accession>
<dbReference type="Pfam" id="PF25398">
    <property type="entry name" value="CUX1_N"/>
    <property type="match status" value="1"/>
</dbReference>
<feature type="coiled-coil region" evidence="10">
    <location>
        <begin position="557"/>
        <end position="584"/>
    </location>
</feature>
<evidence type="ECO:0000256" key="5">
    <source>
        <dbReference type="ARBA" id="ARBA00022692"/>
    </source>
</evidence>
<feature type="compositionally biased region" description="Basic and acidic residues" evidence="11">
    <location>
        <begin position="176"/>
        <end position="194"/>
    </location>
</feature>
<keyword evidence="8 10" id="KW-0175">Coiled coil</keyword>
<name>A0A6A5K8Z4_9PLEO</name>
<feature type="region of interest" description="Disordered" evidence="11">
    <location>
        <begin position="167"/>
        <end position="194"/>
    </location>
</feature>
<dbReference type="PANTHER" id="PTHR14043:SF2">
    <property type="entry name" value="HOMEOBOX PROTEIN CUT"/>
    <property type="match status" value="1"/>
</dbReference>
<evidence type="ECO:0000256" key="8">
    <source>
        <dbReference type="ARBA" id="ARBA00023054"/>
    </source>
</evidence>
<dbReference type="Pfam" id="PF08172">
    <property type="entry name" value="CASP_C"/>
    <property type="match status" value="1"/>
</dbReference>
<dbReference type="GO" id="GO:0000139">
    <property type="term" value="C:Golgi membrane"/>
    <property type="evidence" value="ECO:0007669"/>
    <property type="project" value="UniProtKB-SubCell"/>
</dbReference>
<evidence type="ECO:0000256" key="2">
    <source>
        <dbReference type="ARBA" id="ARBA00006415"/>
    </source>
</evidence>
<dbReference type="EMBL" id="ML975325">
    <property type="protein sequence ID" value="KAF1833099.1"/>
    <property type="molecule type" value="Genomic_DNA"/>
</dbReference>